<keyword evidence="3" id="KW-1185">Reference proteome</keyword>
<gene>
    <name evidence="2" type="ORF">MM59RIKEN_12400</name>
</gene>
<accession>A0A810QDZ9</accession>
<proteinExistence type="predicted"/>
<evidence type="ECO:0000313" key="3">
    <source>
        <dbReference type="Proteomes" id="UP000679848"/>
    </source>
</evidence>
<dbReference type="Pfam" id="PF13508">
    <property type="entry name" value="Acetyltransf_7"/>
    <property type="match status" value="1"/>
</dbReference>
<dbReference type="RefSeq" id="WP_187027904.1">
    <property type="nucleotide sequence ID" value="NZ_AP023420.1"/>
</dbReference>
<evidence type="ECO:0000259" key="1">
    <source>
        <dbReference type="PROSITE" id="PS51186"/>
    </source>
</evidence>
<dbReference type="Proteomes" id="UP000679848">
    <property type="component" value="Chromosome"/>
</dbReference>
<name>A0A810QDZ9_9FIRM</name>
<dbReference type="KEGG" id="pfaa:MM59RIKEN_12400"/>
<feature type="domain" description="N-acetyltransferase" evidence="1">
    <location>
        <begin position="1"/>
        <end position="149"/>
    </location>
</feature>
<dbReference type="GO" id="GO:0016747">
    <property type="term" value="F:acyltransferase activity, transferring groups other than amino-acyl groups"/>
    <property type="evidence" value="ECO:0007669"/>
    <property type="project" value="InterPro"/>
</dbReference>
<dbReference type="SUPFAM" id="SSF55729">
    <property type="entry name" value="Acyl-CoA N-acyltransferases (Nat)"/>
    <property type="match status" value="1"/>
</dbReference>
<evidence type="ECO:0000313" key="2">
    <source>
        <dbReference type="EMBL" id="BCK83921.1"/>
    </source>
</evidence>
<dbReference type="AlphaFoldDB" id="A0A810QDZ9"/>
<dbReference type="EMBL" id="AP023420">
    <property type="protein sequence ID" value="BCK83921.1"/>
    <property type="molecule type" value="Genomic_DNA"/>
</dbReference>
<organism evidence="2 3">
    <name type="scientific">Pusillibacter faecalis</name>
    <dbReference type="NCBI Taxonomy" id="2714358"/>
    <lineage>
        <taxon>Bacteria</taxon>
        <taxon>Bacillati</taxon>
        <taxon>Bacillota</taxon>
        <taxon>Clostridia</taxon>
        <taxon>Eubacteriales</taxon>
        <taxon>Oscillospiraceae</taxon>
        <taxon>Pusillibacter</taxon>
    </lineage>
</organism>
<protein>
    <submittedName>
        <fullName evidence="2">N-acetyltransferase</fullName>
    </submittedName>
</protein>
<dbReference type="InterPro" id="IPR000182">
    <property type="entry name" value="GNAT_dom"/>
</dbReference>
<dbReference type="Gene3D" id="3.40.630.30">
    <property type="match status" value="1"/>
</dbReference>
<sequence length="156" mass="17895">MDHPVMKLRDHPALAEQAASWFHSKWGVPREAYLQSIQACLRGGAPIPQWYVLLEGDRIIAGAGVIEHDFHLRKDLSPNVCALYVEEPWRNRGLAGRLLNLICEDVAALGVETLYLVTEHTAFYERYGWEFFCLAQEENSPSWLRLYRRTTASPLQ</sequence>
<dbReference type="InterPro" id="IPR016181">
    <property type="entry name" value="Acyl_CoA_acyltransferase"/>
</dbReference>
<reference evidence="2" key="1">
    <citation type="submission" date="2020-09" db="EMBL/GenBank/DDBJ databases">
        <title>New species isolated from human feces.</title>
        <authorList>
            <person name="Kitahara M."/>
            <person name="Shigeno Y."/>
            <person name="Shime M."/>
            <person name="Matsumoto Y."/>
            <person name="Nakamura S."/>
            <person name="Motooka D."/>
            <person name="Fukuoka S."/>
            <person name="Nishikawa H."/>
            <person name="Benno Y."/>
        </authorList>
    </citation>
    <scope>NUCLEOTIDE SEQUENCE</scope>
    <source>
        <strain evidence="2">MM59</strain>
    </source>
</reference>
<dbReference type="PROSITE" id="PS51186">
    <property type="entry name" value="GNAT"/>
    <property type="match status" value="1"/>
</dbReference>
<dbReference type="CDD" id="cd04301">
    <property type="entry name" value="NAT_SF"/>
    <property type="match status" value="1"/>
</dbReference>